<evidence type="ECO:0000256" key="2">
    <source>
        <dbReference type="ARBA" id="ARBA00023125"/>
    </source>
</evidence>
<organism evidence="6 7">
    <name type="scientific">Yinghuangia soli</name>
    <dbReference type="NCBI Taxonomy" id="2908204"/>
    <lineage>
        <taxon>Bacteria</taxon>
        <taxon>Bacillati</taxon>
        <taxon>Actinomycetota</taxon>
        <taxon>Actinomycetes</taxon>
        <taxon>Kitasatosporales</taxon>
        <taxon>Streptomycetaceae</taxon>
        <taxon>Yinghuangia</taxon>
    </lineage>
</organism>
<dbReference type="SUPFAM" id="SSF48498">
    <property type="entry name" value="Tetracyclin repressor-like, C-terminal domain"/>
    <property type="match status" value="1"/>
</dbReference>
<gene>
    <name evidence="6" type="ORF">LZ495_26505</name>
</gene>
<evidence type="ECO:0000313" key="7">
    <source>
        <dbReference type="Proteomes" id="UP001165378"/>
    </source>
</evidence>
<accession>A0AA41U2J1</accession>
<dbReference type="PROSITE" id="PS01081">
    <property type="entry name" value="HTH_TETR_1"/>
    <property type="match status" value="1"/>
</dbReference>
<dbReference type="InterPro" id="IPR009057">
    <property type="entry name" value="Homeodomain-like_sf"/>
</dbReference>
<reference evidence="6" key="1">
    <citation type="submission" date="2022-01" db="EMBL/GenBank/DDBJ databases">
        <title>Genome-Based Taxonomic Classification of the Phylum Actinobacteria.</title>
        <authorList>
            <person name="Gao Y."/>
        </authorList>
    </citation>
    <scope>NUCLEOTIDE SEQUENCE</scope>
    <source>
        <strain evidence="6">KLBMP 8922</strain>
    </source>
</reference>
<protein>
    <submittedName>
        <fullName evidence="6">TetR/AcrR family transcriptional regulator</fullName>
    </submittedName>
</protein>
<dbReference type="InterPro" id="IPR023772">
    <property type="entry name" value="DNA-bd_HTH_TetR-type_CS"/>
</dbReference>
<dbReference type="PANTHER" id="PTHR47506">
    <property type="entry name" value="TRANSCRIPTIONAL REGULATORY PROTEIN"/>
    <property type="match status" value="1"/>
</dbReference>
<dbReference type="Pfam" id="PF16925">
    <property type="entry name" value="TetR_C_13"/>
    <property type="match status" value="1"/>
</dbReference>
<keyword evidence="1" id="KW-0805">Transcription regulation</keyword>
<feature type="DNA-binding region" description="H-T-H motif" evidence="4">
    <location>
        <begin position="29"/>
        <end position="48"/>
    </location>
</feature>
<dbReference type="InterPro" id="IPR036271">
    <property type="entry name" value="Tet_transcr_reg_TetR-rel_C_sf"/>
</dbReference>
<evidence type="ECO:0000259" key="5">
    <source>
        <dbReference type="PROSITE" id="PS50977"/>
    </source>
</evidence>
<dbReference type="PROSITE" id="PS50977">
    <property type="entry name" value="HTH_TETR_2"/>
    <property type="match status" value="1"/>
</dbReference>
<dbReference type="GO" id="GO:0003677">
    <property type="term" value="F:DNA binding"/>
    <property type="evidence" value="ECO:0007669"/>
    <property type="project" value="UniProtKB-UniRule"/>
</dbReference>
<dbReference type="InterPro" id="IPR011075">
    <property type="entry name" value="TetR_C"/>
</dbReference>
<dbReference type="PANTHER" id="PTHR47506:SF1">
    <property type="entry name" value="HTH-TYPE TRANSCRIPTIONAL REGULATOR YJDC"/>
    <property type="match status" value="1"/>
</dbReference>
<sequence>MARTREFDTAAAVDQAMHVFWRKGYEATSIQDLVDATGIGRGSLYAAFGSKDGLYEAALARYAAQAATVNTGVLQRPAPIRELLRDLLLGMVDETVDDPERRGCLITNTAVERAPRDPTAGRIVGTALDALADAVTAALRRARDQGELPADTDLTAYADLIVTTVQGLRVQGKAGADRRRLASVVALTLSVLPVHDRTS</sequence>
<dbReference type="SUPFAM" id="SSF46689">
    <property type="entry name" value="Homeodomain-like"/>
    <property type="match status" value="1"/>
</dbReference>
<dbReference type="EMBL" id="JAKFHA010000018">
    <property type="protein sequence ID" value="MCF2530746.1"/>
    <property type="molecule type" value="Genomic_DNA"/>
</dbReference>
<dbReference type="Pfam" id="PF00440">
    <property type="entry name" value="TetR_N"/>
    <property type="match status" value="1"/>
</dbReference>
<evidence type="ECO:0000256" key="4">
    <source>
        <dbReference type="PROSITE-ProRule" id="PRU00335"/>
    </source>
</evidence>
<keyword evidence="3" id="KW-0804">Transcription</keyword>
<comment type="caution">
    <text evidence="6">The sequence shown here is derived from an EMBL/GenBank/DDBJ whole genome shotgun (WGS) entry which is preliminary data.</text>
</comment>
<dbReference type="Gene3D" id="1.10.10.60">
    <property type="entry name" value="Homeodomain-like"/>
    <property type="match status" value="1"/>
</dbReference>
<dbReference type="AlphaFoldDB" id="A0AA41U2J1"/>
<evidence type="ECO:0000256" key="3">
    <source>
        <dbReference type="ARBA" id="ARBA00023163"/>
    </source>
</evidence>
<feature type="domain" description="HTH tetR-type" evidence="5">
    <location>
        <begin position="6"/>
        <end position="66"/>
    </location>
</feature>
<keyword evidence="7" id="KW-1185">Reference proteome</keyword>
<name>A0AA41U2J1_9ACTN</name>
<keyword evidence="2 4" id="KW-0238">DNA-binding</keyword>
<proteinExistence type="predicted"/>
<evidence type="ECO:0000313" key="6">
    <source>
        <dbReference type="EMBL" id="MCF2530746.1"/>
    </source>
</evidence>
<dbReference type="Proteomes" id="UP001165378">
    <property type="component" value="Unassembled WGS sequence"/>
</dbReference>
<dbReference type="Gene3D" id="1.10.357.10">
    <property type="entry name" value="Tetracycline Repressor, domain 2"/>
    <property type="match status" value="1"/>
</dbReference>
<evidence type="ECO:0000256" key="1">
    <source>
        <dbReference type="ARBA" id="ARBA00023015"/>
    </source>
</evidence>
<dbReference type="RefSeq" id="WP_235055407.1">
    <property type="nucleotide sequence ID" value="NZ_JAKFHA010000018.1"/>
</dbReference>
<dbReference type="InterPro" id="IPR001647">
    <property type="entry name" value="HTH_TetR"/>
</dbReference>